<name>A0AAU7X7H6_9HYPH</name>
<dbReference type="KEGG" id="mflg:ABS361_15030"/>
<dbReference type="AlphaFoldDB" id="A0AAU7X7H6"/>
<dbReference type="RefSeq" id="WP_407048500.1">
    <property type="nucleotide sequence ID" value="NZ_CP158568.1"/>
</dbReference>
<evidence type="ECO:0008006" key="2">
    <source>
        <dbReference type="Google" id="ProtNLM"/>
    </source>
</evidence>
<dbReference type="EMBL" id="CP158568">
    <property type="protein sequence ID" value="XBY43401.1"/>
    <property type="molecule type" value="Genomic_DNA"/>
</dbReference>
<organism evidence="1">
    <name type="scientific">Methyloraptor flagellatus</name>
    <dbReference type="NCBI Taxonomy" id="3162530"/>
    <lineage>
        <taxon>Bacteria</taxon>
        <taxon>Pseudomonadati</taxon>
        <taxon>Pseudomonadota</taxon>
        <taxon>Alphaproteobacteria</taxon>
        <taxon>Hyphomicrobiales</taxon>
        <taxon>Ancalomicrobiaceae</taxon>
        <taxon>Methyloraptor</taxon>
    </lineage>
</organism>
<proteinExistence type="predicted"/>
<protein>
    <recommendedName>
        <fullName evidence="2">MxaH protein</fullName>
    </recommendedName>
</protein>
<accession>A0AAU7X7H6</accession>
<gene>
    <name evidence="1" type="ORF">ABS361_15030</name>
</gene>
<reference evidence="1" key="1">
    <citation type="submission" date="2024-06" db="EMBL/GenBank/DDBJ databases">
        <title>Methylostella associata gen. nov., sp. nov., a novel Ancalomicrobiaceae-affiliated facultatively methylotrophic bacteria that feed on methanotrophs of the genus Methylococcus.</title>
        <authorList>
            <person name="Saltykova V."/>
            <person name="Danilova O.V."/>
            <person name="Oshkin I.Y."/>
            <person name="Belova S.E."/>
            <person name="Pimenov N.V."/>
            <person name="Dedysh S.N."/>
        </authorList>
    </citation>
    <scope>NUCLEOTIDE SEQUENCE</scope>
    <source>
        <strain evidence="1">S20</strain>
    </source>
</reference>
<sequence length="180" mass="19515">MERAIVIAESFIKRGFSLLVLVAAVALCSGCSDETAEPQQTAEQRSVVRETANRERIWLDLHDGTDPSVWLASREAGRDLDEHDPAVVRADAILDGASPHFMETQRMIANRAVQLSAMLAAIHVRETPTELVQRIDSIQTKVGGKGYFGDLCQHYFNIRSQGIGAEAAVATLTGKAGGVQ</sequence>
<evidence type="ECO:0000313" key="1">
    <source>
        <dbReference type="EMBL" id="XBY43401.1"/>
    </source>
</evidence>